<dbReference type="Proteomes" id="UP000005012">
    <property type="component" value="Chromosome"/>
</dbReference>
<evidence type="ECO:0008006" key="3">
    <source>
        <dbReference type="Google" id="ProtNLM"/>
    </source>
</evidence>
<gene>
    <name evidence="1" type="ordered locus">S70_20640</name>
</gene>
<dbReference type="OrthoDB" id="1850524at2"/>
<dbReference type="HOGENOM" id="CLU_094604_1_0_6"/>
<name>A0A140NTB7_PROSM</name>
<dbReference type="SUPFAM" id="SSF52540">
    <property type="entry name" value="P-loop containing nucleoside triphosphate hydrolases"/>
    <property type="match status" value="1"/>
</dbReference>
<organism evidence="1 2">
    <name type="scientific">Providencia stuartii (strain MRSN 2154)</name>
    <dbReference type="NCBI Taxonomy" id="1157951"/>
    <lineage>
        <taxon>Bacteria</taxon>
        <taxon>Pseudomonadati</taxon>
        <taxon>Pseudomonadota</taxon>
        <taxon>Gammaproteobacteria</taxon>
        <taxon>Enterobacterales</taxon>
        <taxon>Morganellaceae</taxon>
        <taxon>Providencia</taxon>
    </lineage>
</organism>
<dbReference type="AlphaFoldDB" id="A0A140NTB7"/>
<protein>
    <recommendedName>
        <fullName evidence="3">Adenylate kinase</fullName>
    </recommendedName>
</protein>
<evidence type="ECO:0000313" key="1">
    <source>
        <dbReference type="EMBL" id="AFH95910.1"/>
    </source>
</evidence>
<dbReference type="EMBL" id="CP003488">
    <property type="protein sequence ID" value="AFH95910.1"/>
    <property type="molecule type" value="Genomic_DNA"/>
</dbReference>
<dbReference type="GeneID" id="93519358"/>
<evidence type="ECO:0000313" key="2">
    <source>
        <dbReference type="Proteomes" id="UP000005012"/>
    </source>
</evidence>
<reference evidence="1 2" key="1">
    <citation type="journal article" date="2012" name="J. Bacteriol.">
        <title>Complete Genome Sequence of Providencia stuartii Clinical Isolate MRSN 2154.</title>
        <authorList>
            <person name="Clifford R.J."/>
            <person name="Hang J."/>
            <person name="Riley M.C."/>
            <person name="Onmus-Leone F."/>
            <person name="Kuschner R.A."/>
            <person name="Lesho E.P."/>
            <person name="Waterman P.E."/>
        </authorList>
    </citation>
    <scope>NUCLEOTIDE SEQUENCE [LARGE SCALE GENOMIC DNA]</scope>
    <source>
        <strain evidence="1 2">MRSN 2154</strain>
    </source>
</reference>
<reference evidence="2" key="2">
    <citation type="submission" date="2012-04" db="EMBL/GenBank/DDBJ databases">
        <title>Complete genome sequence of Providencia stuartii clinical isolate MRSN 2154.</title>
        <authorList>
            <person name="Clifford R.J."/>
            <person name="Hang J."/>
            <person name="Riley M.C."/>
            <person name="Onmus-Leone F."/>
            <person name="Kuschner R.A."/>
            <person name="Lesho E.P."/>
            <person name="Waterman P.E."/>
        </authorList>
    </citation>
    <scope>NUCLEOTIDE SEQUENCE [LARGE SCALE GENOMIC DNA]</scope>
    <source>
        <strain evidence="2">MRSN 2154</strain>
    </source>
</reference>
<dbReference type="Pfam" id="PF13207">
    <property type="entry name" value="AAA_17"/>
    <property type="match status" value="1"/>
</dbReference>
<dbReference type="Gene3D" id="3.40.50.300">
    <property type="entry name" value="P-loop containing nucleotide triphosphate hydrolases"/>
    <property type="match status" value="1"/>
</dbReference>
<dbReference type="InterPro" id="IPR027417">
    <property type="entry name" value="P-loop_NTPase"/>
</dbReference>
<accession>A0A140NTB7</accession>
<dbReference type="RefSeq" id="WP_014658328.1">
    <property type="nucleotide sequence ID" value="NC_017731.1"/>
</dbReference>
<sequence>MRIFISGVHGVGKSFLCDQFIKLNNNFIHLSSSELISSVRRKSWDDNKIVLTPEENQSALLQELETYNNKNILLDGHFCLIGKNNEIVQLDHSIYDKMKLSAIILLENDINIIEERFEKRNAEILFSLTELIKKERENAIKASKTYNIRLEIINSNDIDYFNGMINNIYSNQKNEH</sequence>
<proteinExistence type="predicted"/>
<dbReference type="KEGG" id="psi:S70_20640"/>